<feature type="region of interest" description="Disordered" evidence="1">
    <location>
        <begin position="106"/>
        <end position="128"/>
    </location>
</feature>
<protein>
    <submittedName>
        <fullName evidence="2">Uncharacterized protein</fullName>
    </submittedName>
</protein>
<sequence length="349" mass="38839">MASRKGKGLAAASQVWFFLNETMASSSFTQKVLSLQEVKTYSMSLKTCLDLSGGVGNVKDYAFYIHSESMASAVRMLSDESIIATYNLYCPKDSVVTIIVRRASDPSPNTSCTPSHNNSLASRKSASKSRGVIAPELFIHPRVRHASGSIDMTTLEKIDDEENMVSIAVDDQVMTFTADYLLGWIESQLLDLKHPTRITVCSIAPDGSQQSVLLSASIWQRHLLRGSGKEPFTRIWEAFTIAEAQREEILSDITSRDDSFHKNCHDFIYDLRNYGNNKSSRSRLESNGHQFYIGEPYFRTAIRDKLLQLPTFRGNLETSLKSLEAKRADSTICASHDLSPIFEAALGVS</sequence>
<dbReference type="AlphaFoldDB" id="G3JS03"/>
<proteinExistence type="predicted"/>
<dbReference type="VEuPathDB" id="FungiDB:CCM_08694"/>
<dbReference type="InParanoid" id="G3JS03"/>
<dbReference type="EMBL" id="JH126405">
    <property type="protein sequence ID" value="EGX88649.1"/>
    <property type="molecule type" value="Genomic_DNA"/>
</dbReference>
<dbReference type="OrthoDB" id="2740448at2759"/>
<feature type="compositionally biased region" description="Polar residues" evidence="1">
    <location>
        <begin position="106"/>
        <end position="116"/>
    </location>
</feature>
<keyword evidence="3" id="KW-1185">Reference proteome</keyword>
<dbReference type="eggNOG" id="ENOG502T5P9">
    <property type="taxonomic scope" value="Eukaryota"/>
</dbReference>
<evidence type="ECO:0000313" key="2">
    <source>
        <dbReference type="EMBL" id="EGX88649.1"/>
    </source>
</evidence>
<name>G3JS03_CORMM</name>
<dbReference type="Proteomes" id="UP000001610">
    <property type="component" value="Unassembled WGS sequence"/>
</dbReference>
<accession>G3JS03</accession>
<dbReference type="OMA" id="DEICASH"/>
<evidence type="ECO:0000313" key="3">
    <source>
        <dbReference type="Proteomes" id="UP000001610"/>
    </source>
</evidence>
<organism evidence="2 3">
    <name type="scientific">Cordyceps militaris (strain CM01)</name>
    <name type="common">Caterpillar fungus</name>
    <dbReference type="NCBI Taxonomy" id="983644"/>
    <lineage>
        <taxon>Eukaryota</taxon>
        <taxon>Fungi</taxon>
        <taxon>Dikarya</taxon>
        <taxon>Ascomycota</taxon>
        <taxon>Pezizomycotina</taxon>
        <taxon>Sordariomycetes</taxon>
        <taxon>Hypocreomycetidae</taxon>
        <taxon>Hypocreales</taxon>
        <taxon>Cordycipitaceae</taxon>
        <taxon>Cordyceps</taxon>
    </lineage>
</organism>
<evidence type="ECO:0000256" key="1">
    <source>
        <dbReference type="SAM" id="MobiDB-lite"/>
    </source>
</evidence>
<gene>
    <name evidence="2" type="ORF">CCM_08694</name>
</gene>
<dbReference type="RefSeq" id="XP_006673894.1">
    <property type="nucleotide sequence ID" value="XM_006673831.1"/>
</dbReference>
<dbReference type="HOGENOM" id="CLU_067892_0_0_1"/>
<feature type="compositionally biased region" description="Low complexity" evidence="1">
    <location>
        <begin position="117"/>
        <end position="128"/>
    </location>
</feature>
<dbReference type="KEGG" id="cmt:CCM_08694"/>
<reference evidence="2 3" key="1">
    <citation type="journal article" date="2011" name="Genome Biol.">
        <title>Genome sequence of the insect pathogenic fungus Cordyceps militaris, a valued traditional Chinese medicine.</title>
        <authorList>
            <person name="Zheng P."/>
            <person name="Xia Y."/>
            <person name="Xiao G."/>
            <person name="Xiong C."/>
            <person name="Hu X."/>
            <person name="Zhang S."/>
            <person name="Zheng H."/>
            <person name="Huang Y."/>
            <person name="Zhou Y."/>
            <person name="Wang S."/>
            <person name="Zhao G.P."/>
            <person name="Liu X."/>
            <person name="St Leger R.J."/>
            <person name="Wang C."/>
        </authorList>
    </citation>
    <scope>NUCLEOTIDE SEQUENCE [LARGE SCALE GENOMIC DNA]</scope>
    <source>
        <strain evidence="2 3">CM01</strain>
    </source>
</reference>
<dbReference type="GeneID" id="18170700"/>